<dbReference type="SUPFAM" id="SSF53448">
    <property type="entry name" value="Nucleotide-diphospho-sugar transferases"/>
    <property type="match status" value="1"/>
</dbReference>
<dbReference type="Pfam" id="PF00535">
    <property type="entry name" value="Glycos_transf_2"/>
    <property type="match status" value="1"/>
</dbReference>
<dbReference type="InterPro" id="IPR001173">
    <property type="entry name" value="Glyco_trans_2-like"/>
</dbReference>
<dbReference type="PANTHER" id="PTHR22916">
    <property type="entry name" value="GLYCOSYLTRANSFERASE"/>
    <property type="match status" value="1"/>
</dbReference>
<accession>A0A290QL98</accession>
<evidence type="ECO:0000256" key="1">
    <source>
        <dbReference type="SAM" id="Coils"/>
    </source>
</evidence>
<dbReference type="GO" id="GO:0016758">
    <property type="term" value="F:hexosyltransferase activity"/>
    <property type="evidence" value="ECO:0007669"/>
    <property type="project" value="UniProtKB-ARBA"/>
</dbReference>
<dbReference type="EMBL" id="CP023344">
    <property type="protein sequence ID" value="ATC64742.1"/>
    <property type="molecule type" value="Genomic_DNA"/>
</dbReference>
<feature type="coiled-coil region" evidence="1">
    <location>
        <begin position="517"/>
        <end position="590"/>
    </location>
</feature>
<keyword evidence="4" id="KW-1185">Reference proteome</keyword>
<dbReference type="RefSeq" id="WP_096056373.1">
    <property type="nucleotide sequence ID" value="NZ_CP023344.1"/>
</dbReference>
<evidence type="ECO:0000313" key="4">
    <source>
        <dbReference type="Proteomes" id="UP000217265"/>
    </source>
</evidence>
<keyword evidence="1" id="KW-0175">Coiled coil</keyword>
<dbReference type="OrthoDB" id="199095at2"/>
<gene>
    <name evidence="3" type="ORF">CMV30_12650</name>
</gene>
<dbReference type="Proteomes" id="UP000217265">
    <property type="component" value="Chromosome"/>
</dbReference>
<proteinExistence type="predicted"/>
<dbReference type="PANTHER" id="PTHR22916:SF3">
    <property type="entry name" value="UDP-GLCNAC:BETAGAL BETA-1,3-N-ACETYLGLUCOSAMINYLTRANSFERASE-LIKE PROTEIN 1"/>
    <property type="match status" value="1"/>
</dbReference>
<name>A0A290QL98_9BACT</name>
<dbReference type="InterPro" id="IPR029044">
    <property type="entry name" value="Nucleotide-diphossugar_trans"/>
</dbReference>
<protein>
    <recommendedName>
        <fullName evidence="2">Glycosyltransferase 2-like domain-containing protein</fullName>
    </recommendedName>
</protein>
<feature type="domain" description="Glycosyltransferase 2-like" evidence="2">
    <location>
        <begin position="7"/>
        <end position="181"/>
    </location>
</feature>
<dbReference type="AlphaFoldDB" id="A0A290QL98"/>
<feature type="coiled-coil region" evidence="1">
    <location>
        <begin position="363"/>
        <end position="467"/>
    </location>
</feature>
<organism evidence="3 4">
    <name type="scientific">Nibricoccus aquaticus</name>
    <dbReference type="NCBI Taxonomy" id="2576891"/>
    <lineage>
        <taxon>Bacteria</taxon>
        <taxon>Pseudomonadati</taxon>
        <taxon>Verrucomicrobiota</taxon>
        <taxon>Opitutia</taxon>
        <taxon>Opitutales</taxon>
        <taxon>Opitutaceae</taxon>
        <taxon>Nibricoccus</taxon>
    </lineage>
</organism>
<dbReference type="Gene3D" id="3.90.550.10">
    <property type="entry name" value="Spore Coat Polysaccharide Biosynthesis Protein SpsA, Chain A"/>
    <property type="match status" value="1"/>
</dbReference>
<sequence>MAHPLLSVCLITYQHARFVSKAIEGALAQKTDFPFEILVGEDESSDGTREVCQDYAHRYPEKIRVFLRSRKDAVLIDGRPRGSFNFRMTLREAHGEFIALCEGDDYWTDPKKLQSQVDYLRANTDCAGCFHDVRLVDQNGDTIQKSYFDSPKDKFSQHDIIDSLLSRQPTCSMVFRRSAFAEPLPEWYLRRPSDLYLDILLTFSGKLGFIRRNMGAYRKHVGGIWSGQREASQILELIVRFKLLLADPFFLQNYKDVLLRKIDEFQASLFTRNDTAAEIDRLDKIVAEQTAALKATTEDRDRLQSESVTAATQRDHIAKTTAEQTAYIKTLESERDSLQQASALSVAESKRHLKSLATQESFIAQLKSQHAEHDRTLASLKDQLDKLAATAHEQTAYIASLEKQRDQLDSEIRAAAETATRHEKNSRALTPQLAPLTEIAEKQAAYIASLESERESLRQDHSHVLAESQRHLASLSEQDNFISLLKKQQTDQDALIASLRDQLSKLGQTAAEQTAYIESLKAQCEQAIRKHATTQQQAAADKATAAAERDKLQTQLEKSSALAATQEQRIASLLGQLQAQEQTAQRLRSLAHSRLSLLKKAHARQASHTQHLLDTLSNQHRISPIALPGSS</sequence>
<reference evidence="3 4" key="1">
    <citation type="submission" date="2017-09" db="EMBL/GenBank/DDBJ databases">
        <title>Complete genome sequence of Verrucomicrobial strain HZ-65, isolated from freshwater.</title>
        <authorList>
            <person name="Choi A."/>
        </authorList>
    </citation>
    <scope>NUCLEOTIDE SEQUENCE [LARGE SCALE GENOMIC DNA]</scope>
    <source>
        <strain evidence="3 4">HZ-65</strain>
    </source>
</reference>
<evidence type="ECO:0000259" key="2">
    <source>
        <dbReference type="Pfam" id="PF00535"/>
    </source>
</evidence>
<evidence type="ECO:0000313" key="3">
    <source>
        <dbReference type="EMBL" id="ATC64742.1"/>
    </source>
</evidence>
<dbReference type="KEGG" id="vbh:CMV30_12650"/>